<proteinExistence type="predicted"/>
<dbReference type="Proteomes" id="UP001231649">
    <property type="component" value="Chromosome 10"/>
</dbReference>
<evidence type="ECO:0000313" key="1">
    <source>
        <dbReference type="EMBL" id="KAJ8729432.1"/>
    </source>
</evidence>
<evidence type="ECO:0000313" key="2">
    <source>
        <dbReference type="Proteomes" id="UP001231649"/>
    </source>
</evidence>
<accession>A0ACC2R194</accession>
<organism evidence="1 2">
    <name type="scientific">Mythimna loreyi</name>
    <dbReference type="NCBI Taxonomy" id="667449"/>
    <lineage>
        <taxon>Eukaryota</taxon>
        <taxon>Metazoa</taxon>
        <taxon>Ecdysozoa</taxon>
        <taxon>Arthropoda</taxon>
        <taxon>Hexapoda</taxon>
        <taxon>Insecta</taxon>
        <taxon>Pterygota</taxon>
        <taxon>Neoptera</taxon>
        <taxon>Endopterygota</taxon>
        <taxon>Lepidoptera</taxon>
        <taxon>Glossata</taxon>
        <taxon>Ditrysia</taxon>
        <taxon>Noctuoidea</taxon>
        <taxon>Noctuidae</taxon>
        <taxon>Noctuinae</taxon>
        <taxon>Hadenini</taxon>
        <taxon>Mythimna</taxon>
    </lineage>
</organism>
<name>A0ACC2R194_9NEOP</name>
<comment type="caution">
    <text evidence="1">The sequence shown here is derived from an EMBL/GenBank/DDBJ whole genome shotgun (WGS) entry which is preliminary data.</text>
</comment>
<dbReference type="EMBL" id="CM056786">
    <property type="protein sequence ID" value="KAJ8729432.1"/>
    <property type="molecule type" value="Genomic_DNA"/>
</dbReference>
<protein>
    <submittedName>
        <fullName evidence="1">Uncharacterized protein</fullName>
    </submittedName>
</protein>
<gene>
    <name evidence="1" type="ORF">PYW08_001013</name>
</gene>
<keyword evidence="2" id="KW-1185">Reference proteome</keyword>
<reference evidence="1" key="1">
    <citation type="submission" date="2023-03" db="EMBL/GenBank/DDBJ databases">
        <title>Chromosome-level genomes of two armyworms, Mythimna separata and Mythimna loreyi, provide insights into the biosynthesis and reception of sex pheromones.</title>
        <authorList>
            <person name="Zhao H."/>
        </authorList>
    </citation>
    <scope>NUCLEOTIDE SEQUENCE</scope>
    <source>
        <strain evidence="1">BeijingLab</strain>
    </source>
</reference>
<sequence>MQVSARSEVDEDRLLTKYKRHYCGCKGIWYQRATYPPVALSELHILGQLHCASNFHDKSSLFCRYSFQAGPNWTVISGCPEGQTVSGKLDYEKTVIWAHPLDIHYVTKGVQGWPKLLVQVSCLDSIGRSWIVGYGCCNLPAVPGLHNIDVNCWVPSSTCITDRIRQYFLGGSHQLIQSDIVNLGLNRFKLRTQSKGTVQLQLNLLLRNFSQFGVEYK</sequence>